<dbReference type="SUPFAM" id="SSF48065">
    <property type="entry name" value="DBL homology domain (DH-domain)"/>
    <property type="match status" value="1"/>
</dbReference>
<evidence type="ECO:0000313" key="3">
    <source>
        <dbReference type="Proteomes" id="UP000663193"/>
    </source>
</evidence>
<gene>
    <name evidence="2" type="ORF">JI435_041680</name>
</gene>
<sequence>MLKTFFPMRIPKASVVGISMTKEQATELHSITNLLVTIIYQQFYAIEAFNRFTKLGLSPHLNEVQQRQSRFQTRLSDLIKATKDSSQAWLRELMDGQEAILRKIRQCNHMARHTLSWKDSAIMYWPHISDSYEILRPVLERLHQELGGAIENGQLWAPKTRTDAISKVQARRHSMVDWFGQTRRLALVAAPRASHKTVRFDKEVQARWLDAKEEPEKIKDARKLTLQLTTDKKNTAKLKKFQARRTSLQQRKKDGKSESESELESEPESEVEVQESVMQEVEDEDAITPIPY</sequence>
<dbReference type="RefSeq" id="XP_001794592.1">
    <property type="nucleotide sequence ID" value="XM_001794540.1"/>
</dbReference>
<evidence type="ECO:0000313" key="2">
    <source>
        <dbReference type="EMBL" id="QRC98056.1"/>
    </source>
</evidence>
<feature type="compositionally biased region" description="Acidic residues" evidence="1">
    <location>
        <begin position="260"/>
        <end position="273"/>
    </location>
</feature>
<accession>A0A7U2I329</accession>
<dbReference type="EMBL" id="CP069030">
    <property type="protein sequence ID" value="QRC98056.1"/>
    <property type="molecule type" value="Genomic_DNA"/>
</dbReference>
<keyword evidence="3" id="KW-1185">Reference proteome</keyword>
<organism evidence="2 3">
    <name type="scientific">Phaeosphaeria nodorum (strain SN15 / ATCC MYA-4574 / FGSC 10173)</name>
    <name type="common">Glume blotch fungus</name>
    <name type="synonym">Parastagonospora nodorum</name>
    <dbReference type="NCBI Taxonomy" id="321614"/>
    <lineage>
        <taxon>Eukaryota</taxon>
        <taxon>Fungi</taxon>
        <taxon>Dikarya</taxon>
        <taxon>Ascomycota</taxon>
        <taxon>Pezizomycotina</taxon>
        <taxon>Dothideomycetes</taxon>
        <taxon>Pleosporomycetidae</taxon>
        <taxon>Pleosporales</taxon>
        <taxon>Pleosporineae</taxon>
        <taxon>Phaeosphaeriaceae</taxon>
        <taxon>Parastagonospora</taxon>
    </lineage>
</organism>
<dbReference type="AlphaFoldDB" id="A0A7U2I329"/>
<feature type="region of interest" description="Disordered" evidence="1">
    <location>
        <begin position="237"/>
        <end position="292"/>
    </location>
</feature>
<proteinExistence type="predicted"/>
<name>A0A7U2I329_PHANO</name>
<dbReference type="VEuPathDB" id="FungiDB:JI435_041680"/>
<evidence type="ECO:0000256" key="1">
    <source>
        <dbReference type="SAM" id="MobiDB-lite"/>
    </source>
</evidence>
<protein>
    <submittedName>
        <fullName evidence="2">Uncharacterized protein</fullName>
    </submittedName>
</protein>
<dbReference type="KEGG" id="pno:SNOG_04168"/>
<dbReference type="InterPro" id="IPR035899">
    <property type="entry name" value="DBL_dom_sf"/>
</dbReference>
<dbReference type="OrthoDB" id="3691338at2759"/>
<dbReference type="Proteomes" id="UP000663193">
    <property type="component" value="Chromosome 8"/>
</dbReference>
<reference evidence="3" key="1">
    <citation type="journal article" date="2021" name="BMC Genomics">
        <title>Chromosome-level genome assembly and manually-curated proteome of model necrotroph Parastagonospora nodorum Sn15 reveals a genome-wide trove of candidate effector homologs, and redundancy of virulence-related functions within an accessory chromosome.</title>
        <authorList>
            <person name="Bertazzoni S."/>
            <person name="Jones D.A.B."/>
            <person name="Phan H.T."/>
            <person name="Tan K.-C."/>
            <person name="Hane J.K."/>
        </authorList>
    </citation>
    <scope>NUCLEOTIDE SEQUENCE [LARGE SCALE GENOMIC DNA]</scope>
    <source>
        <strain evidence="3">SN15 / ATCC MYA-4574 / FGSC 10173)</strain>
    </source>
</reference>